<dbReference type="RefSeq" id="WP_394468568.1">
    <property type="nucleotide sequence ID" value="NZ_JBIGHY010000001.1"/>
</dbReference>
<evidence type="ECO:0000313" key="2">
    <source>
        <dbReference type="Proteomes" id="UP001606300"/>
    </source>
</evidence>
<evidence type="ECO:0000313" key="1">
    <source>
        <dbReference type="EMBL" id="MFG6412462.1"/>
    </source>
</evidence>
<keyword evidence="2" id="KW-1185">Reference proteome</keyword>
<comment type="caution">
    <text evidence="1">The sequence shown here is derived from an EMBL/GenBank/DDBJ whole genome shotgun (WGS) entry which is preliminary data.</text>
</comment>
<reference evidence="1 2" key="1">
    <citation type="submission" date="2024-09" db="EMBL/GenBank/DDBJ databases">
        <title>Novel species of the genus Pelomonas and Roseateles isolated from streams.</title>
        <authorList>
            <person name="Lu H."/>
        </authorList>
    </citation>
    <scope>NUCLEOTIDE SEQUENCE [LARGE SCALE GENOMIC DNA]</scope>
    <source>
        <strain evidence="1 2">DC23W</strain>
    </source>
</reference>
<dbReference type="Proteomes" id="UP001606300">
    <property type="component" value="Unassembled WGS sequence"/>
</dbReference>
<organism evidence="1 2">
    <name type="scientific">Pelomonas dachongensis</name>
    <dbReference type="NCBI Taxonomy" id="3299029"/>
    <lineage>
        <taxon>Bacteria</taxon>
        <taxon>Pseudomonadati</taxon>
        <taxon>Pseudomonadota</taxon>
        <taxon>Betaproteobacteria</taxon>
        <taxon>Burkholderiales</taxon>
        <taxon>Sphaerotilaceae</taxon>
        <taxon>Roseateles</taxon>
    </lineage>
</organism>
<accession>A0ABW7EG71</accession>
<gene>
    <name evidence="1" type="ORF">ACG02S_00970</name>
</gene>
<dbReference type="EMBL" id="JBIGHY010000001">
    <property type="protein sequence ID" value="MFG6412462.1"/>
    <property type="molecule type" value="Genomic_DNA"/>
</dbReference>
<protein>
    <submittedName>
        <fullName evidence="1">Uncharacterized protein</fullName>
    </submittedName>
</protein>
<name>A0ABW7EG71_9BURK</name>
<proteinExistence type="predicted"/>
<sequence>MINLSISRALWEIPSSAVAWPATTKPWFSATLVHERGTPHAYLQSVEADSGTDLAAHLHANEGELVHILAGIPYGHGWDIRFISEVHIGKLGDAAVVVVRDTEGTELCPDSPAIPVSSLAELVCVGTVIARERQSRAAPVPSLGQTVHSQVVKARTAEPLLPGSEVPVRAAQAQA</sequence>